<evidence type="ECO:0000256" key="1">
    <source>
        <dbReference type="ARBA" id="ARBA00004651"/>
    </source>
</evidence>
<evidence type="ECO:0000259" key="8">
    <source>
        <dbReference type="PROSITE" id="PS50928"/>
    </source>
</evidence>
<comment type="caution">
    <text evidence="9">The sequence shown here is derived from an EMBL/GenBank/DDBJ whole genome shotgun (WGS) entry which is preliminary data.</text>
</comment>
<comment type="similarity">
    <text evidence="7">Belongs to the binding-protein-dependent transport system permease family.</text>
</comment>
<dbReference type="InterPro" id="IPR000515">
    <property type="entry name" value="MetI-like"/>
</dbReference>
<name>A0A537IZ97_9BACT</name>
<organism evidence="9 10">
    <name type="scientific">Candidatus Segetimicrobium genomatis</name>
    <dbReference type="NCBI Taxonomy" id="2569760"/>
    <lineage>
        <taxon>Bacteria</taxon>
        <taxon>Bacillati</taxon>
        <taxon>Candidatus Sysuimicrobiota</taxon>
        <taxon>Candidatus Sysuimicrobiia</taxon>
        <taxon>Candidatus Sysuimicrobiales</taxon>
        <taxon>Candidatus Segetimicrobiaceae</taxon>
        <taxon>Candidatus Segetimicrobium</taxon>
    </lineage>
</organism>
<dbReference type="InterPro" id="IPR035906">
    <property type="entry name" value="MetI-like_sf"/>
</dbReference>
<keyword evidence="2 7" id="KW-0813">Transport</keyword>
<dbReference type="PANTHER" id="PTHR43163:SF6">
    <property type="entry name" value="DIPEPTIDE TRANSPORT SYSTEM PERMEASE PROTEIN DPPB-RELATED"/>
    <property type="match status" value="1"/>
</dbReference>
<dbReference type="SUPFAM" id="SSF161098">
    <property type="entry name" value="MetI-like"/>
    <property type="match status" value="1"/>
</dbReference>
<evidence type="ECO:0000256" key="3">
    <source>
        <dbReference type="ARBA" id="ARBA00022475"/>
    </source>
</evidence>
<feature type="transmembrane region" description="Helical" evidence="7">
    <location>
        <begin position="245"/>
        <end position="270"/>
    </location>
</feature>
<evidence type="ECO:0000256" key="6">
    <source>
        <dbReference type="ARBA" id="ARBA00023136"/>
    </source>
</evidence>
<accession>A0A537IZ97</accession>
<feature type="transmembrane region" description="Helical" evidence="7">
    <location>
        <begin position="290"/>
        <end position="313"/>
    </location>
</feature>
<dbReference type="Gene3D" id="1.10.3720.10">
    <property type="entry name" value="MetI-like"/>
    <property type="match status" value="1"/>
</dbReference>
<reference evidence="9 10" key="1">
    <citation type="journal article" date="2019" name="Nat. Microbiol.">
        <title>Mediterranean grassland soil C-N compound turnover is dependent on rainfall and depth, and is mediated by genomically divergent microorganisms.</title>
        <authorList>
            <person name="Diamond S."/>
            <person name="Andeer P.F."/>
            <person name="Li Z."/>
            <person name="Crits-Christoph A."/>
            <person name="Burstein D."/>
            <person name="Anantharaman K."/>
            <person name="Lane K.R."/>
            <person name="Thomas B.C."/>
            <person name="Pan C."/>
            <person name="Northen T.R."/>
            <person name="Banfield J.F."/>
        </authorList>
    </citation>
    <scope>NUCLEOTIDE SEQUENCE [LARGE SCALE GENOMIC DNA]</scope>
    <source>
        <strain evidence="9">NP_8</strain>
    </source>
</reference>
<dbReference type="PANTHER" id="PTHR43163">
    <property type="entry name" value="DIPEPTIDE TRANSPORT SYSTEM PERMEASE PROTEIN DPPB-RELATED"/>
    <property type="match status" value="1"/>
</dbReference>
<dbReference type="Pfam" id="PF00528">
    <property type="entry name" value="BPD_transp_1"/>
    <property type="match status" value="1"/>
</dbReference>
<feature type="transmembrane region" description="Helical" evidence="7">
    <location>
        <begin position="125"/>
        <end position="149"/>
    </location>
</feature>
<feature type="domain" description="ABC transmembrane type-1" evidence="8">
    <location>
        <begin position="86"/>
        <end position="306"/>
    </location>
</feature>
<feature type="transmembrane region" description="Helical" evidence="7">
    <location>
        <begin position="90"/>
        <end position="113"/>
    </location>
</feature>
<evidence type="ECO:0000313" key="9">
    <source>
        <dbReference type="EMBL" id="TMI76587.1"/>
    </source>
</evidence>
<sequence>MIPIALGISVLMFALLTLAPGDPVDLLISSDPRVKPEDVVRLKHLYGLDQPIHIRYLKWLGRTVQGDLGFSRTYKEPVTELMQDRIGNSLWLTVTAFVLAIAVAVPVGIFSALHQYSTLDYTATTFTFFGVSIPVFWFGIMAIYLFAVWHPWTQIPGLAGLVLPPGGISTPGVPGGLPFFLDRVRYMILPSIVLALLSMATYTRYTRSSMLEVIRQDYVRTARAKGLAEGVVVNKHALRNALIPLVTIMALSISGLFAGAPITETVFAWPGVGRLLVDSVIGGDYLAAQAVLMFLAVLVLIFNLIADVGYALLDPRIRYD</sequence>
<evidence type="ECO:0000256" key="4">
    <source>
        <dbReference type="ARBA" id="ARBA00022692"/>
    </source>
</evidence>
<dbReference type="Proteomes" id="UP000318834">
    <property type="component" value="Unassembled WGS sequence"/>
</dbReference>
<dbReference type="GO" id="GO:0055085">
    <property type="term" value="P:transmembrane transport"/>
    <property type="evidence" value="ECO:0007669"/>
    <property type="project" value="InterPro"/>
</dbReference>
<gene>
    <name evidence="9" type="ORF">E6H05_03320</name>
</gene>
<dbReference type="PROSITE" id="PS50928">
    <property type="entry name" value="ABC_TM1"/>
    <property type="match status" value="1"/>
</dbReference>
<dbReference type="AlphaFoldDB" id="A0A537IZ97"/>
<keyword evidence="3" id="KW-1003">Cell membrane</keyword>
<evidence type="ECO:0000256" key="7">
    <source>
        <dbReference type="RuleBase" id="RU363032"/>
    </source>
</evidence>
<evidence type="ECO:0000313" key="10">
    <source>
        <dbReference type="Proteomes" id="UP000318834"/>
    </source>
</evidence>
<keyword evidence="5 7" id="KW-1133">Transmembrane helix</keyword>
<dbReference type="GO" id="GO:0005886">
    <property type="term" value="C:plasma membrane"/>
    <property type="evidence" value="ECO:0007669"/>
    <property type="project" value="UniProtKB-SubCell"/>
</dbReference>
<keyword evidence="6 7" id="KW-0472">Membrane</keyword>
<dbReference type="CDD" id="cd06261">
    <property type="entry name" value="TM_PBP2"/>
    <property type="match status" value="1"/>
</dbReference>
<dbReference type="EMBL" id="VBAP01000017">
    <property type="protein sequence ID" value="TMI76587.1"/>
    <property type="molecule type" value="Genomic_DNA"/>
</dbReference>
<evidence type="ECO:0000256" key="2">
    <source>
        <dbReference type="ARBA" id="ARBA00022448"/>
    </source>
</evidence>
<keyword evidence="4 7" id="KW-0812">Transmembrane</keyword>
<comment type="subcellular location">
    <subcellularLocation>
        <location evidence="1 7">Cell membrane</location>
        <topology evidence="1 7">Multi-pass membrane protein</topology>
    </subcellularLocation>
</comment>
<evidence type="ECO:0000256" key="5">
    <source>
        <dbReference type="ARBA" id="ARBA00022989"/>
    </source>
</evidence>
<feature type="transmembrane region" description="Helical" evidence="7">
    <location>
        <begin position="186"/>
        <end position="205"/>
    </location>
</feature>
<proteinExistence type="inferred from homology"/>
<protein>
    <submittedName>
        <fullName evidence="9">ABC transporter permease</fullName>
    </submittedName>
</protein>